<accession>A0A200JCW5</accession>
<dbReference type="Gene3D" id="3.40.630.30">
    <property type="match status" value="1"/>
</dbReference>
<dbReference type="PANTHER" id="PTHR43072:SF23">
    <property type="entry name" value="UPF0039 PROTEIN C11D3.02C"/>
    <property type="match status" value="1"/>
</dbReference>
<reference evidence="5" key="3">
    <citation type="submission" date="2024-03" db="EMBL/GenBank/DDBJ databases">
        <title>The Genome Sequence of Enterococcus sp. DIV0238c.</title>
        <authorList>
            <consortium name="The Broad Institute Genomics Platform"/>
            <consortium name="The Broad Institute Microbial Omics Core"/>
            <consortium name="The Broad Institute Genomic Center for Infectious Diseases"/>
            <person name="Earl A."/>
            <person name="Manson A."/>
            <person name="Gilmore M."/>
            <person name="Schwartman J."/>
            <person name="Shea T."/>
            <person name="Abouelleil A."/>
            <person name="Cao P."/>
            <person name="Chapman S."/>
            <person name="Cusick C."/>
            <person name="Young S."/>
            <person name="Neafsey D."/>
            <person name="Nusbaum C."/>
            <person name="Birren B."/>
        </authorList>
    </citation>
    <scope>NUCLEOTIDE SEQUENCE</scope>
    <source>
        <strain evidence="5">9D6_DIV0238</strain>
    </source>
</reference>
<dbReference type="SUPFAM" id="SSF55729">
    <property type="entry name" value="Acyl-CoA N-acyltransferases (Nat)"/>
    <property type="match status" value="1"/>
</dbReference>
<dbReference type="CDD" id="cd04301">
    <property type="entry name" value="NAT_SF"/>
    <property type="match status" value="1"/>
</dbReference>
<dbReference type="InterPro" id="IPR000182">
    <property type="entry name" value="GNAT_dom"/>
</dbReference>
<dbReference type="AlphaFoldDB" id="A0A200JCW5"/>
<dbReference type="EMBL" id="CP147246">
    <property type="protein sequence ID" value="WYJ95562.1"/>
    <property type="molecule type" value="Genomic_DNA"/>
</dbReference>
<keyword evidence="6" id="KW-1185">Reference proteome</keyword>
<name>A0A200JCW5_9ENTE</name>
<organism evidence="4">
    <name type="scientific">Candidatus Enterococcus dunnyi</name>
    <dbReference type="NCBI Taxonomy" id="1834192"/>
    <lineage>
        <taxon>Bacteria</taxon>
        <taxon>Bacillati</taxon>
        <taxon>Bacillota</taxon>
        <taxon>Bacilli</taxon>
        <taxon>Lactobacillales</taxon>
        <taxon>Enterococcaceae</taxon>
        <taxon>Enterococcus</taxon>
    </lineage>
</organism>
<dbReference type="Proteomes" id="UP000196151">
    <property type="component" value="Chromosome"/>
</dbReference>
<keyword evidence="2" id="KW-0012">Acyltransferase</keyword>
<dbReference type="OrthoDB" id="9798006at2"/>
<dbReference type="RefSeq" id="WP_087639691.1">
    <property type="nucleotide sequence ID" value="NZ_CP147246.1"/>
</dbReference>
<dbReference type="Pfam" id="PF00583">
    <property type="entry name" value="Acetyltransf_1"/>
    <property type="match status" value="1"/>
</dbReference>
<dbReference type="EMBL" id="NIBQ01000001">
    <property type="protein sequence ID" value="OUZ35043.1"/>
    <property type="molecule type" value="Genomic_DNA"/>
</dbReference>
<protein>
    <submittedName>
        <fullName evidence="5">Phosphinothricin acetyltransferase</fullName>
    </submittedName>
</protein>
<evidence type="ECO:0000259" key="3">
    <source>
        <dbReference type="PROSITE" id="PS51186"/>
    </source>
</evidence>
<proteinExistence type="predicted"/>
<dbReference type="PROSITE" id="PS51186">
    <property type="entry name" value="GNAT"/>
    <property type="match status" value="1"/>
</dbReference>
<evidence type="ECO:0000313" key="6">
    <source>
        <dbReference type="Proteomes" id="UP000196151"/>
    </source>
</evidence>
<dbReference type="PANTHER" id="PTHR43072">
    <property type="entry name" value="N-ACETYLTRANSFERASE"/>
    <property type="match status" value="1"/>
</dbReference>
<reference evidence="5" key="2">
    <citation type="submission" date="2017-05" db="EMBL/GenBank/DDBJ databases">
        <authorList>
            <consortium name="The Broad Institute Genomics Platform"/>
            <consortium name="The Broad Institute Genomic Center for Infectious Diseases"/>
            <person name="Earl A."/>
            <person name="Manson A."/>
            <person name="Schwartman J."/>
            <person name="Gilmore M."/>
            <person name="Abouelleil A."/>
            <person name="Cao P."/>
            <person name="Chapman S."/>
            <person name="Cusick C."/>
            <person name="Shea T."/>
            <person name="Young S."/>
            <person name="Neafsey D."/>
            <person name="Nusbaum C."/>
            <person name="Birren B."/>
        </authorList>
    </citation>
    <scope>NUCLEOTIDE SEQUENCE</scope>
    <source>
        <strain evidence="5">9D6_DIV0238</strain>
    </source>
</reference>
<feature type="domain" description="N-acetyltransferase" evidence="3">
    <location>
        <begin position="3"/>
        <end position="158"/>
    </location>
</feature>
<evidence type="ECO:0000313" key="5">
    <source>
        <dbReference type="EMBL" id="WYJ95562.1"/>
    </source>
</evidence>
<evidence type="ECO:0000313" key="4">
    <source>
        <dbReference type="EMBL" id="OUZ35043.1"/>
    </source>
</evidence>
<evidence type="ECO:0000256" key="1">
    <source>
        <dbReference type="ARBA" id="ARBA00022679"/>
    </source>
</evidence>
<dbReference type="GO" id="GO:0016747">
    <property type="term" value="F:acyltransferase activity, transferring groups other than amino-acyl groups"/>
    <property type="evidence" value="ECO:0007669"/>
    <property type="project" value="InterPro"/>
</dbReference>
<keyword evidence="1" id="KW-0808">Transferase</keyword>
<evidence type="ECO:0000256" key="2">
    <source>
        <dbReference type="ARBA" id="ARBA00023315"/>
    </source>
</evidence>
<sequence>MTILIRKMSESDWSEVRAIYQEGIETGTATFTTVDSIPDYSTWDGNHLIIGRLVATIEHQVVGWSAFSPISSRSVYSGVAEISIYTSSRYRRQGIGDQLMTAAIQESENNGLWTIQAGIFSENTASILLHEKHGFRIVGKREKIGKLGPKWKDTLLLERRSTFVGID</sequence>
<reference evidence="4" key="1">
    <citation type="submission" date="2017-05" db="EMBL/GenBank/DDBJ databases">
        <title>The Genome Sequence of Enterococcus sp. 9D6_DIV0238.</title>
        <authorList>
            <consortium name="The Broad Institute Genomics Platform"/>
            <consortium name="The Broad Institute Genomic Center for Infectious Diseases"/>
            <person name="Earl A."/>
            <person name="Manson A."/>
            <person name="Schwartman J."/>
            <person name="Gilmore M."/>
            <person name="Abouelleil A."/>
            <person name="Cao P."/>
            <person name="Chapman S."/>
            <person name="Cusick C."/>
            <person name="Shea T."/>
            <person name="Young S."/>
            <person name="Neafsey D."/>
            <person name="Nusbaum C."/>
            <person name="Birren B."/>
        </authorList>
    </citation>
    <scope>NUCLEOTIDE SEQUENCE [LARGE SCALE GENOMIC DNA]</scope>
    <source>
        <strain evidence="4">9D6_DIV0238</strain>
    </source>
</reference>
<gene>
    <name evidence="4" type="ORF">A5889_000518</name>
    <name evidence="5" type="ORF">A5889_003110</name>
</gene>
<dbReference type="InterPro" id="IPR016181">
    <property type="entry name" value="Acyl_CoA_acyltransferase"/>
</dbReference>